<evidence type="ECO:0000313" key="1">
    <source>
        <dbReference type="EMBL" id="RZU98707.1"/>
    </source>
</evidence>
<dbReference type="EMBL" id="SHLI01000001">
    <property type="protein sequence ID" value="RZU98707.1"/>
    <property type="molecule type" value="Genomic_DNA"/>
</dbReference>
<keyword evidence="2" id="KW-1185">Reference proteome</keyword>
<dbReference type="RefSeq" id="WP_130502997.1">
    <property type="nucleotide sequence ID" value="NZ_SHLI01000001.1"/>
</dbReference>
<dbReference type="AlphaFoldDB" id="A0A4Q8D0F8"/>
<dbReference type="OrthoDB" id="5767052at2"/>
<gene>
    <name evidence="1" type="ORF">EV698_0966</name>
</gene>
<proteinExistence type="predicted"/>
<sequence>MPSSRLMKRYLTVILVSLTIAACSRVEMAYENADWLGAWRIGGYLDLTSEQRGRLRDGLGAYQAFHREHRLPAINTYLDEVDNVLATSDPAKADVDALFIEGEALIRNNVSDVIPLAAELLRELDSEQIDALEATLAEGREAYVERLLVDQEERAIERTGDWVGPLDDTQRETLTQCVAEMPDVSDEWQAWRRETEETLVTMLRNDASQSEVQAFLREWLLEDAARSPVLQDYRQTSRALWRRCTHRTLALLTAEQRSHAREQLAGYRGDLETVAAR</sequence>
<dbReference type="Pfam" id="PF19795">
    <property type="entry name" value="DUF6279"/>
    <property type="match status" value="1"/>
</dbReference>
<evidence type="ECO:0008006" key="3">
    <source>
        <dbReference type="Google" id="ProtNLM"/>
    </source>
</evidence>
<comment type="caution">
    <text evidence="1">The sequence shown here is derived from an EMBL/GenBank/DDBJ whole genome shotgun (WGS) entry which is preliminary data.</text>
</comment>
<protein>
    <recommendedName>
        <fullName evidence="3">Lipoprotein</fullName>
    </recommendedName>
</protein>
<organism evidence="1 2">
    <name type="scientific">Spiribacter vilamensis</name>
    <dbReference type="NCBI Taxonomy" id="531306"/>
    <lineage>
        <taxon>Bacteria</taxon>
        <taxon>Pseudomonadati</taxon>
        <taxon>Pseudomonadota</taxon>
        <taxon>Gammaproteobacteria</taxon>
        <taxon>Chromatiales</taxon>
        <taxon>Ectothiorhodospiraceae</taxon>
        <taxon>Spiribacter</taxon>
    </lineage>
</organism>
<accession>A0A4Q8D0F8</accession>
<dbReference type="PROSITE" id="PS51257">
    <property type="entry name" value="PROKAR_LIPOPROTEIN"/>
    <property type="match status" value="1"/>
</dbReference>
<reference evidence="1 2" key="1">
    <citation type="submission" date="2019-02" db="EMBL/GenBank/DDBJ databases">
        <title>Genomic Encyclopedia of Type Strains, Phase IV (KMG-IV): sequencing the most valuable type-strain genomes for metagenomic binning, comparative biology and taxonomic classification.</title>
        <authorList>
            <person name="Goeker M."/>
        </authorList>
    </citation>
    <scope>NUCLEOTIDE SEQUENCE [LARGE SCALE GENOMIC DNA]</scope>
    <source>
        <strain evidence="1 2">DSM 21056</strain>
    </source>
</reference>
<name>A0A4Q8D0F8_9GAMM</name>
<dbReference type="Proteomes" id="UP000292298">
    <property type="component" value="Unassembled WGS sequence"/>
</dbReference>
<evidence type="ECO:0000313" key="2">
    <source>
        <dbReference type="Proteomes" id="UP000292298"/>
    </source>
</evidence>